<dbReference type="PANTHER" id="PTHR43179">
    <property type="entry name" value="RHAMNOSYLTRANSFERASE WBBL"/>
    <property type="match status" value="1"/>
</dbReference>
<accession>A0A7D6VNH6</accession>
<dbReference type="Pfam" id="PF00535">
    <property type="entry name" value="Glycos_transf_2"/>
    <property type="match status" value="1"/>
</dbReference>
<sequence>MLGIIIANWNGEKILNMCLLSLKNQTYKDFKVYVVDNGSKDNSIKIIENLSRYINISLIKLDKNLGFAYANNIGISKAIKDKCKYILTLNNDVELEKDALLNSVKVIKDNKYDIFQFLMVNYFDREKCDAAGLIFKKNLIVEQVGHKHNLQEVLNYNRELDGACAGAAIYSAKCLEGVKLENDNYFDANYFAYYEDVDLALRLKKAGYLTCLLKNSIAFHIHSATSNKSNGFKEYYLSRNLFLYTRKNQSEVEYNNNIKYYKYIILKSLIKNILKLNVVKNIAKGYKDGVNHSINTK</sequence>
<evidence type="ECO:0000256" key="1">
    <source>
        <dbReference type="ARBA" id="ARBA00004776"/>
    </source>
</evidence>
<comment type="pathway">
    <text evidence="1">Cell wall biogenesis; cell wall polysaccharide biosynthesis.</text>
</comment>
<reference evidence="6 7" key="1">
    <citation type="submission" date="2020-07" db="EMBL/GenBank/DDBJ databases">
        <title>Electron transfer.</title>
        <authorList>
            <person name="Huang L."/>
            <person name="Liu X."/>
            <person name="Zhou S."/>
        </authorList>
    </citation>
    <scope>NUCLEOTIDE SEQUENCE [LARGE SCALE GENOMIC DNA]</scope>
    <source>
        <strain evidence="6 7">Lx1</strain>
    </source>
</reference>
<dbReference type="EMBL" id="CP059378">
    <property type="protein sequence ID" value="QLY79136.1"/>
    <property type="molecule type" value="Genomic_DNA"/>
</dbReference>
<gene>
    <name evidence="6" type="ORF">HZF06_18935</name>
</gene>
<dbReference type="Proteomes" id="UP000512286">
    <property type="component" value="Chromosome"/>
</dbReference>
<keyword evidence="3" id="KW-0328">Glycosyltransferase</keyword>
<dbReference type="InterPro" id="IPR029044">
    <property type="entry name" value="Nucleotide-diphossugar_trans"/>
</dbReference>
<dbReference type="InterPro" id="IPR001173">
    <property type="entry name" value="Glyco_trans_2-like"/>
</dbReference>
<proteinExistence type="inferred from homology"/>
<feature type="domain" description="Glycosyltransferase 2-like" evidence="5">
    <location>
        <begin position="4"/>
        <end position="127"/>
    </location>
</feature>
<dbReference type="Gene3D" id="3.90.550.10">
    <property type="entry name" value="Spore Coat Polysaccharide Biosynthesis Protein SpsA, Chain A"/>
    <property type="match status" value="1"/>
</dbReference>
<keyword evidence="4 6" id="KW-0808">Transferase</keyword>
<dbReference type="CDD" id="cd04186">
    <property type="entry name" value="GT_2_like_c"/>
    <property type="match status" value="1"/>
</dbReference>
<dbReference type="RefSeq" id="WP_181601359.1">
    <property type="nucleotide sequence ID" value="NZ_CP059378.1"/>
</dbReference>
<dbReference type="KEGG" id="cint:HZF06_18935"/>
<evidence type="ECO:0000313" key="7">
    <source>
        <dbReference type="Proteomes" id="UP000512286"/>
    </source>
</evidence>
<protein>
    <submittedName>
        <fullName evidence="6">Glycosyltransferase family 2 protein</fullName>
    </submittedName>
</protein>
<evidence type="ECO:0000259" key="5">
    <source>
        <dbReference type="Pfam" id="PF00535"/>
    </source>
</evidence>
<evidence type="ECO:0000256" key="4">
    <source>
        <dbReference type="ARBA" id="ARBA00022679"/>
    </source>
</evidence>
<organism evidence="6 7">
    <name type="scientific">Clostridium intestinale</name>
    <dbReference type="NCBI Taxonomy" id="36845"/>
    <lineage>
        <taxon>Bacteria</taxon>
        <taxon>Bacillati</taxon>
        <taxon>Bacillota</taxon>
        <taxon>Clostridia</taxon>
        <taxon>Eubacteriales</taxon>
        <taxon>Clostridiaceae</taxon>
        <taxon>Clostridium</taxon>
    </lineage>
</organism>
<dbReference type="GO" id="GO:0016757">
    <property type="term" value="F:glycosyltransferase activity"/>
    <property type="evidence" value="ECO:0007669"/>
    <property type="project" value="UniProtKB-KW"/>
</dbReference>
<comment type="similarity">
    <text evidence="2">Belongs to the glycosyltransferase 2 family.</text>
</comment>
<evidence type="ECO:0000256" key="3">
    <source>
        <dbReference type="ARBA" id="ARBA00022676"/>
    </source>
</evidence>
<name>A0A7D6VNH6_9CLOT</name>
<dbReference type="PANTHER" id="PTHR43179:SF12">
    <property type="entry name" value="GALACTOFURANOSYLTRANSFERASE GLFT2"/>
    <property type="match status" value="1"/>
</dbReference>
<dbReference type="AlphaFoldDB" id="A0A7D6VNH6"/>
<evidence type="ECO:0000256" key="2">
    <source>
        <dbReference type="ARBA" id="ARBA00006739"/>
    </source>
</evidence>
<dbReference type="SUPFAM" id="SSF53448">
    <property type="entry name" value="Nucleotide-diphospho-sugar transferases"/>
    <property type="match status" value="1"/>
</dbReference>
<evidence type="ECO:0000313" key="6">
    <source>
        <dbReference type="EMBL" id="QLY79136.1"/>
    </source>
</evidence>